<evidence type="ECO:0000313" key="2">
    <source>
        <dbReference type="Proteomes" id="UP000199400"/>
    </source>
</evidence>
<dbReference type="InterPro" id="IPR011055">
    <property type="entry name" value="Dup_hybrid_motif"/>
</dbReference>
<evidence type="ECO:0008006" key="3">
    <source>
        <dbReference type="Google" id="ProtNLM"/>
    </source>
</evidence>
<name>A0A1I2GTU2_9BACT</name>
<protein>
    <recommendedName>
        <fullName evidence="3">Peptidase family M23</fullName>
    </recommendedName>
</protein>
<proteinExistence type="predicted"/>
<dbReference type="RefSeq" id="WP_143141249.1">
    <property type="nucleotide sequence ID" value="NZ_FOMX01000035.1"/>
</dbReference>
<reference evidence="2" key="1">
    <citation type="submission" date="2016-10" db="EMBL/GenBank/DDBJ databases">
        <authorList>
            <person name="Varghese N."/>
            <person name="Submissions S."/>
        </authorList>
    </citation>
    <scope>NUCLEOTIDE SEQUENCE [LARGE SCALE GENOMIC DNA]</scope>
    <source>
        <strain evidence="2">ATCC 25963</strain>
    </source>
</reference>
<organism evidence="1 2">
    <name type="scientific">Nannocystis exedens</name>
    <dbReference type="NCBI Taxonomy" id="54"/>
    <lineage>
        <taxon>Bacteria</taxon>
        <taxon>Pseudomonadati</taxon>
        <taxon>Myxococcota</taxon>
        <taxon>Polyangia</taxon>
        <taxon>Nannocystales</taxon>
        <taxon>Nannocystaceae</taxon>
        <taxon>Nannocystis</taxon>
    </lineage>
</organism>
<dbReference type="SUPFAM" id="SSF51261">
    <property type="entry name" value="Duplicated hybrid motif"/>
    <property type="match status" value="1"/>
</dbReference>
<evidence type="ECO:0000313" key="1">
    <source>
        <dbReference type="EMBL" id="SFF21055.1"/>
    </source>
</evidence>
<sequence>MTAIRSPRPAALLHPCIVAPHRASPRAFGALALALVAGAPFSADAYVLKAPWRGDSLPQGAFLRTGGHVGYNCPGDECAVDMHPIRYDATAGKWTRSKTLPEIDPLGEYDDYVGWRMPFYSPVDGEVIACERRIPEESLDGTAPPECVGLPGGDCASGGNFLIIRTFDDHLFYIAHLGADTIPEHLCPLPATDPLPPVTVPASFRACAIPDPDDLWAGVRLDLRLDLKGIPFPTVLAGDLIGRFGNSGGTDEPHVHFSISEYQEDGQGAMCSKDVVYEFAEAWSQDYTGTVSSSAAGWDPLDAASPLFDGTKYLMWGDPQGPRMDSLDIEEGTRPALALTPGGGVAAFRNAAGKLEVVGFNIDTNDAFDLGVGDESFSATELDLARIGSGRHAVAAIRDQDTRLTLVPYFVQTDGDVVRGTTRTETTPGMSLVKLTRSPVHDGVVAAIKNSQGKISVINYATSVVGETISLTRQPNSDESPDVIKDLDVAAITSGRLSGEPTVFKGVVTVERGNDDLVRLRSWQIGSTGTPVDLVDTELVLEREFDTAFTVQDVDVTVTGSGGRDFIVVSSVTTGGTLRVQSWEISSTGQIGRVEQVDSVASVDGTYLAGLSSARVDLKDAVVAARLSTGALTMISFHVDPAGALRRVGTRDEGGVAATAIDGRSSEDDVVALVPTASASELRLIHYRTNYSSTH</sequence>
<dbReference type="Gene3D" id="2.70.70.10">
    <property type="entry name" value="Glucose Permease (Domain IIA)"/>
    <property type="match status" value="1"/>
</dbReference>
<dbReference type="AlphaFoldDB" id="A0A1I2GTU2"/>
<accession>A0A1I2GTU2</accession>
<dbReference type="OrthoDB" id="5489603at2"/>
<dbReference type="Proteomes" id="UP000199400">
    <property type="component" value="Unassembled WGS sequence"/>
</dbReference>
<dbReference type="EMBL" id="FOMX01000035">
    <property type="protein sequence ID" value="SFF21055.1"/>
    <property type="molecule type" value="Genomic_DNA"/>
</dbReference>
<keyword evidence="2" id="KW-1185">Reference proteome</keyword>
<gene>
    <name evidence="1" type="ORF">SAMN02745121_07522</name>
</gene>